<keyword evidence="11" id="KW-0966">Cell projection</keyword>
<evidence type="ECO:0000256" key="8">
    <source>
        <dbReference type="ARBA" id="ARBA00023143"/>
    </source>
</evidence>
<dbReference type="OrthoDB" id="9797790at2"/>
<evidence type="ECO:0000256" key="3">
    <source>
        <dbReference type="ARBA" id="ARBA00021717"/>
    </source>
</evidence>
<comment type="caution">
    <text evidence="11">The sequence shown here is derived from an EMBL/GenBank/DDBJ whole genome shotgun (WGS) entry which is preliminary data.</text>
</comment>
<keyword evidence="11" id="KW-0282">Flagellum</keyword>
<dbReference type="Pfam" id="PF01311">
    <property type="entry name" value="Bac_export_1"/>
    <property type="match status" value="1"/>
</dbReference>
<reference evidence="11 12" key="1">
    <citation type="submission" date="2019-04" db="EMBL/GenBank/DDBJ databases">
        <title>Azoarcus rhizosphaerae sp. nov. isolated from rhizosphere of Ficus religiosa.</title>
        <authorList>
            <person name="Lin S.-Y."/>
            <person name="Hameed A."/>
            <person name="Hsu Y.-H."/>
            <person name="Young C.-C."/>
        </authorList>
    </citation>
    <scope>NUCLEOTIDE SEQUENCE [LARGE SCALE GENOMIC DNA]</scope>
    <source>
        <strain evidence="11 12">CC-YHH848</strain>
    </source>
</reference>
<keyword evidence="8 10" id="KW-0975">Bacterial flagellum</keyword>
<feature type="transmembrane region" description="Helical" evidence="10">
    <location>
        <begin position="214"/>
        <end position="237"/>
    </location>
</feature>
<accession>A0A4S4AVX4</accession>
<dbReference type="PANTHER" id="PTHR30065:SF8">
    <property type="entry name" value="FLAGELLAR BIOSYNTHETIC PROTEIN FLIR"/>
    <property type="match status" value="1"/>
</dbReference>
<gene>
    <name evidence="11" type="primary">fliR</name>
    <name evidence="11" type="ORF">E6O51_02275</name>
</gene>
<dbReference type="GO" id="GO:0006605">
    <property type="term" value="P:protein targeting"/>
    <property type="evidence" value="ECO:0007669"/>
    <property type="project" value="UniProtKB-UniRule"/>
</dbReference>
<dbReference type="InterPro" id="IPR002010">
    <property type="entry name" value="T3SS_IM_R"/>
</dbReference>
<keyword evidence="11" id="KW-0969">Cilium</keyword>
<sequence>MLSFTYDQIATWFAGLMYPLARLLGMFASAPVFSNRAVPARLKLAIGLGITMAVVAALPPQPSIDPGSYMGLLVLFWQMAIGVAIGFMMRLVFAAVDMAGSLVGMQMGLSFAVFFSPTTGGQTAVLSEFLGLVATLLFLAINGHLLMVDLLVRSFEWLPISTTPLAAGGWRYIVQYGSMVFAIGLLLSLPMLTALLVTNIALGILTRAAPQLNLFAIGFPISLAMGIIVLMLGMNYLGPVILSFFERGFGAIDAMLQALVQV</sequence>
<dbReference type="Proteomes" id="UP000307956">
    <property type="component" value="Unassembled WGS sequence"/>
</dbReference>
<dbReference type="GO" id="GO:0009425">
    <property type="term" value="C:bacterial-type flagellum basal body"/>
    <property type="evidence" value="ECO:0007669"/>
    <property type="project" value="UniProtKB-SubCell"/>
</dbReference>
<feature type="transmembrane region" description="Helical" evidence="10">
    <location>
        <begin position="173"/>
        <end position="202"/>
    </location>
</feature>
<dbReference type="PANTHER" id="PTHR30065">
    <property type="entry name" value="FLAGELLAR BIOSYNTHETIC PROTEIN FLIR"/>
    <property type="match status" value="1"/>
</dbReference>
<evidence type="ECO:0000256" key="7">
    <source>
        <dbReference type="ARBA" id="ARBA00023136"/>
    </source>
</evidence>
<dbReference type="EMBL" id="SSOD01000002">
    <property type="protein sequence ID" value="THF64172.1"/>
    <property type="molecule type" value="Genomic_DNA"/>
</dbReference>
<feature type="transmembrane region" description="Helical" evidence="10">
    <location>
        <begin position="129"/>
        <end position="152"/>
    </location>
</feature>
<keyword evidence="6 10" id="KW-1133">Transmembrane helix</keyword>
<evidence type="ECO:0000256" key="5">
    <source>
        <dbReference type="ARBA" id="ARBA00022692"/>
    </source>
</evidence>
<comment type="similarity">
    <text evidence="2 10">Belongs to the FliR/MopE/SpaR family.</text>
</comment>
<proteinExistence type="inferred from homology"/>
<keyword evidence="7 10" id="KW-0472">Membrane</keyword>
<dbReference type="PRINTS" id="PR00953">
    <property type="entry name" value="TYPE3IMRPROT"/>
</dbReference>
<evidence type="ECO:0000313" key="11">
    <source>
        <dbReference type="EMBL" id="THF64172.1"/>
    </source>
</evidence>
<protein>
    <recommendedName>
        <fullName evidence="3 9">Flagellar biosynthetic protein FliR</fullName>
    </recommendedName>
</protein>
<keyword evidence="5 10" id="KW-0812">Transmembrane</keyword>
<dbReference type="GO" id="GO:0005886">
    <property type="term" value="C:plasma membrane"/>
    <property type="evidence" value="ECO:0007669"/>
    <property type="project" value="UniProtKB-SubCell"/>
</dbReference>
<dbReference type="RefSeq" id="WP_136383363.1">
    <property type="nucleotide sequence ID" value="NZ_SSOD01000002.1"/>
</dbReference>
<keyword evidence="12" id="KW-1185">Reference proteome</keyword>
<dbReference type="InterPro" id="IPR006303">
    <property type="entry name" value="FliR"/>
</dbReference>
<dbReference type="AlphaFoldDB" id="A0A4S4AVX4"/>
<feature type="transmembrane region" description="Helical" evidence="10">
    <location>
        <begin position="12"/>
        <end position="33"/>
    </location>
</feature>
<dbReference type="GO" id="GO:0044780">
    <property type="term" value="P:bacterial-type flagellum assembly"/>
    <property type="evidence" value="ECO:0007669"/>
    <property type="project" value="UniProtKB-UniRule"/>
</dbReference>
<keyword evidence="4 10" id="KW-1003">Cell membrane</keyword>
<evidence type="ECO:0000256" key="2">
    <source>
        <dbReference type="ARBA" id="ARBA00009772"/>
    </source>
</evidence>
<dbReference type="NCBIfam" id="TIGR01400">
    <property type="entry name" value="fliR"/>
    <property type="match status" value="1"/>
</dbReference>
<name>A0A4S4AVX4_9RHOO</name>
<comment type="function">
    <text evidence="1 10">Role in flagellar biosynthesis.</text>
</comment>
<evidence type="ECO:0000256" key="6">
    <source>
        <dbReference type="ARBA" id="ARBA00022989"/>
    </source>
</evidence>
<evidence type="ECO:0000256" key="1">
    <source>
        <dbReference type="ARBA" id="ARBA00002578"/>
    </source>
</evidence>
<evidence type="ECO:0000256" key="9">
    <source>
        <dbReference type="NCBIfam" id="TIGR01400"/>
    </source>
</evidence>
<comment type="subcellular location">
    <subcellularLocation>
        <location evidence="10">Cell membrane</location>
        <topology evidence="10">Multi-pass membrane protein</topology>
    </subcellularLocation>
    <subcellularLocation>
        <location evidence="10">Bacterial flagellum basal body</location>
    </subcellularLocation>
</comment>
<evidence type="ECO:0000256" key="10">
    <source>
        <dbReference type="RuleBase" id="RU362071"/>
    </source>
</evidence>
<organism evidence="11 12">
    <name type="scientific">Pseudothauera rhizosphaerae</name>
    <dbReference type="NCBI Taxonomy" id="2565932"/>
    <lineage>
        <taxon>Bacteria</taxon>
        <taxon>Pseudomonadati</taxon>
        <taxon>Pseudomonadota</taxon>
        <taxon>Betaproteobacteria</taxon>
        <taxon>Rhodocyclales</taxon>
        <taxon>Zoogloeaceae</taxon>
        <taxon>Pseudothauera</taxon>
    </lineage>
</organism>
<feature type="transmembrane region" description="Helical" evidence="10">
    <location>
        <begin position="99"/>
        <end position="117"/>
    </location>
</feature>
<evidence type="ECO:0000256" key="4">
    <source>
        <dbReference type="ARBA" id="ARBA00022475"/>
    </source>
</evidence>
<evidence type="ECO:0000313" key="12">
    <source>
        <dbReference type="Proteomes" id="UP000307956"/>
    </source>
</evidence>
<feature type="transmembrane region" description="Helical" evidence="10">
    <location>
        <begin position="40"/>
        <end position="58"/>
    </location>
</feature>
<feature type="transmembrane region" description="Helical" evidence="10">
    <location>
        <begin position="70"/>
        <end position="92"/>
    </location>
</feature>